<sequence>FHRKMKLIQRMAYGYRNFQNYRLRVLVLCGVFH</sequence>
<evidence type="ECO:0000313" key="2">
    <source>
        <dbReference type="EMBL" id="MDX8414917.1"/>
    </source>
</evidence>
<evidence type="ECO:0000259" key="1">
    <source>
        <dbReference type="Pfam" id="PF01610"/>
    </source>
</evidence>
<proteinExistence type="predicted"/>
<reference evidence="3 4" key="1">
    <citation type="submission" date="2022-03" db="EMBL/GenBank/DDBJ databases">
        <title>Novel taxa within the pig intestine.</title>
        <authorList>
            <person name="Wylensek D."/>
            <person name="Bishof K."/>
            <person name="Afrizal A."/>
            <person name="Clavel T."/>
        </authorList>
    </citation>
    <scope>NUCLEOTIDE SEQUENCE [LARGE SCALE GENOMIC DNA]</scope>
    <source>
        <strain evidence="3 4">CLA-KB-P66</strain>
    </source>
</reference>
<dbReference type="Pfam" id="PF01610">
    <property type="entry name" value="DDE_Tnp_ISL3"/>
    <property type="match status" value="1"/>
</dbReference>
<comment type="caution">
    <text evidence="3">The sequence shown here is derived from an EMBL/GenBank/DDBJ whole genome shotgun (WGS) entry which is preliminary data.</text>
</comment>
<dbReference type="Proteomes" id="UP001275932">
    <property type="component" value="Unassembled WGS sequence"/>
</dbReference>
<feature type="non-terminal residue" evidence="3">
    <location>
        <position position="1"/>
    </location>
</feature>
<evidence type="ECO:0000313" key="4">
    <source>
        <dbReference type="Proteomes" id="UP001275932"/>
    </source>
</evidence>
<dbReference type="RefSeq" id="WP_370396569.1">
    <property type="nucleotide sequence ID" value="NZ_JALBUT010000002.1"/>
</dbReference>
<feature type="domain" description="Transposase IS204/IS1001/IS1096/IS1165 DDE" evidence="1">
    <location>
        <begin position="1"/>
        <end position="25"/>
    </location>
</feature>
<accession>A0ABU4WEY7</accession>
<dbReference type="InterPro" id="IPR002560">
    <property type="entry name" value="Transposase_DDE"/>
</dbReference>
<dbReference type="EMBL" id="JALBUT010000002">
    <property type="protein sequence ID" value="MDX8414917.1"/>
    <property type="molecule type" value="Genomic_DNA"/>
</dbReference>
<evidence type="ECO:0000313" key="3">
    <source>
        <dbReference type="EMBL" id="MDX8415125.1"/>
    </source>
</evidence>
<organism evidence="3 4">
    <name type="scientific">Intestinicryptomonas porci</name>
    <dbReference type="NCBI Taxonomy" id="2926320"/>
    <lineage>
        <taxon>Bacteria</taxon>
        <taxon>Pseudomonadati</taxon>
        <taxon>Verrucomicrobiota</taxon>
        <taxon>Opitutia</taxon>
        <taxon>Opitutales</taxon>
        <taxon>Intestinicryptomonaceae</taxon>
        <taxon>Intestinicryptomonas</taxon>
    </lineage>
</organism>
<protein>
    <submittedName>
        <fullName evidence="3">Transposase</fullName>
    </submittedName>
</protein>
<gene>
    <name evidence="2" type="ORF">MOX91_01780</name>
    <name evidence="3" type="ORF">MOX91_02885</name>
</gene>
<dbReference type="EMBL" id="JALBUT010000003">
    <property type="protein sequence ID" value="MDX8415125.1"/>
    <property type="molecule type" value="Genomic_DNA"/>
</dbReference>
<name>A0ABU4WEY7_9BACT</name>
<keyword evidence="4" id="KW-1185">Reference proteome</keyword>